<keyword evidence="4" id="KW-1185">Reference proteome</keyword>
<name>A0ABV3NCG2_9ACTO</name>
<feature type="transmembrane region" description="Helical" evidence="2">
    <location>
        <begin position="304"/>
        <end position="322"/>
    </location>
</feature>
<proteinExistence type="predicted"/>
<sequence>MSTPTDPYNSSSRRPFDDDDSILEPLPEPAEQAETPHTLDKEEAADGHDEPAPDAASPAESPSPWAAEAPAPTVPVPTDRPEQTEQPADLPAPAEPVAAAQPEHRGPTRTSVMSATTIGAFAAAPSAAPTAASPDSTASPATTISEPAFIAATDTDERRERWSNDPGDDVLTEDIPAEPKKRGLAHVGTFFLTLLLLPVAWYFISDAGARLAVVPGNPWLTGSVQLMPLGELLAGIVVVGVIWLAARASSLGAQVLGTIVFLAGAAALVMPQLAQNLIAQLDIAIGSYNAFTGNVVYHLTNDLASGRLAVFGALLQLTGLVAHGSRRRGQTYATALTRRHYLLKESDAS</sequence>
<feature type="transmembrane region" description="Helical" evidence="2">
    <location>
        <begin position="184"/>
        <end position="204"/>
    </location>
</feature>
<keyword evidence="2" id="KW-0472">Membrane</keyword>
<feature type="compositionally biased region" description="Low complexity" evidence="1">
    <location>
        <begin position="87"/>
        <end position="101"/>
    </location>
</feature>
<feature type="region of interest" description="Disordered" evidence="1">
    <location>
        <begin position="126"/>
        <end position="174"/>
    </location>
</feature>
<reference evidence="3 4" key="1">
    <citation type="submission" date="2024-01" db="EMBL/GenBank/DDBJ databases">
        <title>Genomic analysis and antimicrobial resistance profiles of Trueperella pyogenes isolated from domestic and wild animals.</title>
        <authorList>
            <person name="Magossi G."/>
            <person name="Gzyl K.E."/>
            <person name="Holman D.B."/>
            <person name="Amat S."/>
        </authorList>
    </citation>
    <scope>NUCLEOTIDE SEQUENCE [LARGE SCALE GENOMIC DNA]</scope>
    <source>
        <strain evidence="3 4">1494</strain>
    </source>
</reference>
<protein>
    <submittedName>
        <fullName evidence="3">Uncharacterized protein</fullName>
    </submittedName>
</protein>
<feature type="transmembrane region" description="Helical" evidence="2">
    <location>
        <begin position="253"/>
        <end position="274"/>
    </location>
</feature>
<dbReference type="Proteomes" id="UP001555100">
    <property type="component" value="Unassembled WGS sequence"/>
</dbReference>
<evidence type="ECO:0000313" key="3">
    <source>
        <dbReference type="EMBL" id="MEW6954907.1"/>
    </source>
</evidence>
<organism evidence="3 4">
    <name type="scientific">Trueperella pyogenes</name>
    <dbReference type="NCBI Taxonomy" id="1661"/>
    <lineage>
        <taxon>Bacteria</taxon>
        <taxon>Bacillati</taxon>
        <taxon>Actinomycetota</taxon>
        <taxon>Actinomycetes</taxon>
        <taxon>Actinomycetales</taxon>
        <taxon>Actinomycetaceae</taxon>
        <taxon>Trueperella</taxon>
    </lineage>
</organism>
<feature type="compositionally biased region" description="Low complexity" evidence="1">
    <location>
        <begin position="126"/>
        <end position="145"/>
    </location>
</feature>
<accession>A0ABV3NCG2</accession>
<keyword evidence="2" id="KW-1133">Transmembrane helix</keyword>
<feature type="transmembrane region" description="Helical" evidence="2">
    <location>
        <begin position="224"/>
        <end position="246"/>
    </location>
</feature>
<comment type="caution">
    <text evidence="3">The sequence shown here is derived from an EMBL/GenBank/DDBJ whole genome shotgun (WGS) entry which is preliminary data.</text>
</comment>
<evidence type="ECO:0000256" key="1">
    <source>
        <dbReference type="SAM" id="MobiDB-lite"/>
    </source>
</evidence>
<dbReference type="RefSeq" id="WP_367246179.1">
    <property type="nucleotide sequence ID" value="NZ_JBAGNM010000007.1"/>
</dbReference>
<feature type="compositionally biased region" description="Low complexity" evidence="1">
    <location>
        <begin position="53"/>
        <end position="71"/>
    </location>
</feature>
<dbReference type="EMBL" id="JBAGNM010000007">
    <property type="protein sequence ID" value="MEW6954907.1"/>
    <property type="molecule type" value="Genomic_DNA"/>
</dbReference>
<feature type="region of interest" description="Disordered" evidence="1">
    <location>
        <begin position="1"/>
        <end position="111"/>
    </location>
</feature>
<feature type="compositionally biased region" description="Basic and acidic residues" evidence="1">
    <location>
        <begin position="37"/>
        <end position="51"/>
    </location>
</feature>
<evidence type="ECO:0000256" key="2">
    <source>
        <dbReference type="SAM" id="Phobius"/>
    </source>
</evidence>
<keyword evidence="2" id="KW-0812">Transmembrane</keyword>
<feature type="compositionally biased region" description="Low complexity" evidence="1">
    <location>
        <begin position="23"/>
        <end position="36"/>
    </location>
</feature>
<evidence type="ECO:0000313" key="4">
    <source>
        <dbReference type="Proteomes" id="UP001555100"/>
    </source>
</evidence>
<gene>
    <name evidence="3" type="ORF">V3M73_07725</name>
</gene>